<dbReference type="NCBIfam" id="TIGR01509">
    <property type="entry name" value="HAD-SF-IA-v3"/>
    <property type="match status" value="1"/>
</dbReference>
<dbReference type="EMBL" id="SOFY01000005">
    <property type="protein sequence ID" value="TFC52895.1"/>
    <property type="molecule type" value="Genomic_DNA"/>
</dbReference>
<dbReference type="InterPro" id="IPR023214">
    <property type="entry name" value="HAD_sf"/>
</dbReference>
<dbReference type="InterPro" id="IPR006439">
    <property type="entry name" value="HAD-SF_hydro_IA"/>
</dbReference>
<dbReference type="InterPro" id="IPR023198">
    <property type="entry name" value="PGP-like_dom2"/>
</dbReference>
<keyword evidence="1" id="KW-0378">Hydrolase</keyword>
<organism evidence="1 2">
    <name type="scientific">Cryobacterium shii</name>
    <dbReference type="NCBI Taxonomy" id="1259235"/>
    <lineage>
        <taxon>Bacteria</taxon>
        <taxon>Bacillati</taxon>
        <taxon>Actinomycetota</taxon>
        <taxon>Actinomycetes</taxon>
        <taxon>Micrococcales</taxon>
        <taxon>Microbacteriaceae</taxon>
        <taxon>Cryobacterium</taxon>
    </lineage>
</organism>
<reference evidence="1 2" key="1">
    <citation type="submission" date="2019-03" db="EMBL/GenBank/DDBJ databases">
        <title>Genomics of glacier-inhabiting Cryobacterium strains.</title>
        <authorList>
            <person name="Liu Q."/>
            <person name="Xin Y.-H."/>
        </authorList>
    </citation>
    <scope>NUCLEOTIDE SEQUENCE [LARGE SCALE GENOMIC DNA]</scope>
    <source>
        <strain evidence="2">TMT1-22</strain>
    </source>
</reference>
<dbReference type="PANTHER" id="PTHR43481">
    <property type="entry name" value="FRUCTOSE-1-PHOSPHATE PHOSPHATASE"/>
    <property type="match status" value="1"/>
</dbReference>
<sequence>MTQPGTAPLDTSVPHVTEALEGRVFQAVLFDMDGTLVDSTRAVTRSWLRWAAEVGLGPSFTGPEHGVPARQMIATLVAEELVETSVVRLTELELADTDGVTILAGAAELMQSIPEGRRAIVTSCGRELCLLRLDAAGFSAPVTVVTIDDTSRGKPFPEPFLLAAERLGVDPARCVVVEDAPAGLAAARAAGCATIGVVGTHLAAELEADLVVPGLDRLRVSVQDDGVVFHLVEPR</sequence>
<dbReference type="FunFam" id="3.40.50.1000:FF:000162">
    <property type="entry name" value="HAD-like protein"/>
    <property type="match status" value="1"/>
</dbReference>
<dbReference type="Gene3D" id="1.10.150.240">
    <property type="entry name" value="Putative phosphatase, domain 2"/>
    <property type="match status" value="1"/>
</dbReference>
<dbReference type="InterPro" id="IPR051806">
    <property type="entry name" value="HAD-like_SPP"/>
</dbReference>
<dbReference type="SUPFAM" id="SSF56784">
    <property type="entry name" value="HAD-like"/>
    <property type="match status" value="1"/>
</dbReference>
<dbReference type="RefSeq" id="WP_134404443.1">
    <property type="nucleotide sequence ID" value="NZ_SOFY01000005.1"/>
</dbReference>
<keyword evidence="2" id="KW-1185">Reference proteome</keyword>
<accession>A0AAQ2C9L7</accession>
<comment type="caution">
    <text evidence="1">The sequence shown here is derived from an EMBL/GenBank/DDBJ whole genome shotgun (WGS) entry which is preliminary data.</text>
</comment>
<dbReference type="GO" id="GO:0050308">
    <property type="term" value="F:sugar-phosphatase activity"/>
    <property type="evidence" value="ECO:0007669"/>
    <property type="project" value="TreeGrafter"/>
</dbReference>
<dbReference type="SFLD" id="SFLDS00003">
    <property type="entry name" value="Haloacid_Dehalogenase"/>
    <property type="match status" value="1"/>
</dbReference>
<dbReference type="SFLD" id="SFLDG01129">
    <property type="entry name" value="C1.5:_HAD__Beta-PGM__Phosphata"/>
    <property type="match status" value="1"/>
</dbReference>
<gene>
    <name evidence="1" type="ORF">E3O49_00630</name>
</gene>
<dbReference type="PANTHER" id="PTHR43481:SF4">
    <property type="entry name" value="GLYCEROL-1-PHOSPHATE PHOSPHOHYDROLASE 1-RELATED"/>
    <property type="match status" value="1"/>
</dbReference>
<evidence type="ECO:0000313" key="1">
    <source>
        <dbReference type="EMBL" id="TFC52895.1"/>
    </source>
</evidence>
<proteinExistence type="predicted"/>
<dbReference type="NCBIfam" id="TIGR01549">
    <property type="entry name" value="HAD-SF-IA-v1"/>
    <property type="match status" value="1"/>
</dbReference>
<dbReference type="AlphaFoldDB" id="A0AAQ2C9L7"/>
<dbReference type="Proteomes" id="UP000297403">
    <property type="component" value="Unassembled WGS sequence"/>
</dbReference>
<protein>
    <submittedName>
        <fullName evidence="1">HAD family hydrolase</fullName>
    </submittedName>
</protein>
<name>A0AAQ2C9L7_9MICO</name>
<evidence type="ECO:0000313" key="2">
    <source>
        <dbReference type="Proteomes" id="UP000297403"/>
    </source>
</evidence>
<dbReference type="Pfam" id="PF00702">
    <property type="entry name" value="Hydrolase"/>
    <property type="match status" value="1"/>
</dbReference>
<dbReference type="InterPro" id="IPR036412">
    <property type="entry name" value="HAD-like_sf"/>
</dbReference>
<dbReference type="Gene3D" id="3.40.50.1000">
    <property type="entry name" value="HAD superfamily/HAD-like"/>
    <property type="match status" value="1"/>
</dbReference>